<protein>
    <recommendedName>
        <fullName evidence="2">Protein CPL1-like domain-containing protein</fullName>
    </recommendedName>
</protein>
<dbReference type="EMBL" id="RSCE01000004">
    <property type="protein sequence ID" value="RSH83361.1"/>
    <property type="molecule type" value="Genomic_DNA"/>
</dbReference>
<dbReference type="Proteomes" id="UP000279236">
    <property type="component" value="Unassembled WGS sequence"/>
</dbReference>
<dbReference type="AlphaFoldDB" id="A0A427XX37"/>
<proteinExistence type="predicted"/>
<dbReference type="InterPro" id="IPR038955">
    <property type="entry name" value="PriA/CPL1_fungi"/>
</dbReference>
<dbReference type="OrthoDB" id="2560920at2759"/>
<organism evidence="3 4">
    <name type="scientific">Apiotrichum porosum</name>
    <dbReference type="NCBI Taxonomy" id="105984"/>
    <lineage>
        <taxon>Eukaryota</taxon>
        <taxon>Fungi</taxon>
        <taxon>Dikarya</taxon>
        <taxon>Basidiomycota</taxon>
        <taxon>Agaricomycotina</taxon>
        <taxon>Tremellomycetes</taxon>
        <taxon>Trichosporonales</taxon>
        <taxon>Trichosporonaceae</taxon>
        <taxon>Apiotrichum</taxon>
    </lineage>
</organism>
<evidence type="ECO:0000256" key="1">
    <source>
        <dbReference type="SAM" id="SignalP"/>
    </source>
</evidence>
<dbReference type="RefSeq" id="XP_028477313.1">
    <property type="nucleotide sequence ID" value="XM_028622421.1"/>
</dbReference>
<reference evidence="3 4" key="1">
    <citation type="submission" date="2018-11" db="EMBL/GenBank/DDBJ databases">
        <title>Genome sequence of Apiotrichum porosum DSM 27194.</title>
        <authorList>
            <person name="Aliyu H."/>
            <person name="Gorte O."/>
            <person name="Ochsenreither K."/>
        </authorList>
    </citation>
    <scope>NUCLEOTIDE SEQUENCE [LARGE SCALE GENOMIC DNA]</scope>
    <source>
        <strain evidence="3 4">DSM 27194</strain>
    </source>
</reference>
<feature type="chain" id="PRO_5019478453" description="Protein CPL1-like domain-containing protein" evidence="1">
    <location>
        <begin position="21"/>
        <end position="330"/>
    </location>
</feature>
<dbReference type="PANTHER" id="PTHR35192:SF2">
    <property type="entry name" value="APPLE DOMAIN-CONTAINING PROTEIN"/>
    <property type="match status" value="1"/>
</dbReference>
<dbReference type="GeneID" id="39591583"/>
<sequence length="330" mass="34627">MVHVATILLLTVTLALSASAVFVECFYPAGLQPGFTVNILGNPSAGSPTGCATQCKALGYTWSQYASAITVPIFGQCMCTNNDGGAAWVINQAVPSVASPPSFGTCETGSYQLQYLRASYNLLGCFTSVTMMPLPGQTTALTVSECFTRCINQGSKYIAMQVYTPPFPWITCLCSTATSSVTAASPDNCGVGRWNVYRLGSTPSVISRRQKRLEAAIKGSDTSPCPVGMQACNVAGSDAYECIDPMDELESCGGCVAGLYAAANTTTSGIDCTTIPGVSGGGVTCMNGKCVVTRCRASHQLVDGTCVPVLPHVPHVWDTNQPPKNQQTFR</sequence>
<dbReference type="InterPro" id="IPR048661">
    <property type="entry name" value="CPL1-like"/>
</dbReference>
<dbReference type="PANTHER" id="PTHR35192">
    <property type="entry name" value="PROTEIN, PUTATIVE-RELATED"/>
    <property type="match status" value="1"/>
</dbReference>
<feature type="signal peptide" evidence="1">
    <location>
        <begin position="1"/>
        <end position="20"/>
    </location>
</feature>
<feature type="domain" description="Protein CPL1-like" evidence="2">
    <location>
        <begin position="240"/>
        <end position="301"/>
    </location>
</feature>
<evidence type="ECO:0000313" key="3">
    <source>
        <dbReference type="EMBL" id="RSH83361.1"/>
    </source>
</evidence>
<evidence type="ECO:0000259" key="2">
    <source>
        <dbReference type="Pfam" id="PF21671"/>
    </source>
</evidence>
<accession>A0A427XX37</accession>
<gene>
    <name evidence="3" type="ORF">EHS24_007040</name>
</gene>
<dbReference type="Pfam" id="PF21671">
    <property type="entry name" value="CPL1-like"/>
    <property type="match status" value="1"/>
</dbReference>
<evidence type="ECO:0000313" key="4">
    <source>
        <dbReference type="Proteomes" id="UP000279236"/>
    </source>
</evidence>
<keyword evidence="1" id="KW-0732">Signal</keyword>
<name>A0A427XX37_9TREE</name>
<comment type="caution">
    <text evidence="3">The sequence shown here is derived from an EMBL/GenBank/DDBJ whole genome shotgun (WGS) entry which is preliminary data.</text>
</comment>
<keyword evidence="4" id="KW-1185">Reference proteome</keyword>